<keyword evidence="3" id="KW-0378">Hydrolase</keyword>
<dbReference type="PANTHER" id="PTHR42978">
    <property type="entry name" value="QUORUM-QUENCHING LACTONASE YTNP-RELATED-RELATED"/>
    <property type="match status" value="1"/>
</dbReference>
<comment type="similarity">
    <text evidence="1">Belongs to the metallo-beta-lactamase superfamily.</text>
</comment>
<dbReference type="Gene3D" id="3.60.15.10">
    <property type="entry name" value="Ribonuclease Z/Hydroxyacylglutathione hydrolase-like"/>
    <property type="match status" value="1"/>
</dbReference>
<organism evidence="7 8">
    <name type="scientific">Dyella halodurans</name>
    <dbReference type="NCBI Taxonomy" id="1920171"/>
    <lineage>
        <taxon>Bacteria</taxon>
        <taxon>Pseudomonadati</taxon>
        <taxon>Pseudomonadota</taxon>
        <taxon>Gammaproteobacteria</taxon>
        <taxon>Lysobacterales</taxon>
        <taxon>Rhodanobacteraceae</taxon>
        <taxon>Dyella</taxon>
    </lineage>
</organism>
<evidence type="ECO:0000256" key="2">
    <source>
        <dbReference type="ARBA" id="ARBA00022723"/>
    </source>
</evidence>
<evidence type="ECO:0000313" key="7">
    <source>
        <dbReference type="EMBL" id="MFC4526102.1"/>
    </source>
</evidence>
<protein>
    <submittedName>
        <fullName evidence="7">N-acyl homoserine lactonase family protein</fullName>
    </submittedName>
</protein>
<dbReference type="SUPFAM" id="SSF56281">
    <property type="entry name" value="Metallo-hydrolase/oxidoreductase"/>
    <property type="match status" value="1"/>
</dbReference>
<dbReference type="RefSeq" id="WP_266151088.1">
    <property type="nucleotide sequence ID" value="NZ_CP064028.1"/>
</dbReference>
<feature type="signal peptide" evidence="5">
    <location>
        <begin position="1"/>
        <end position="28"/>
    </location>
</feature>
<keyword evidence="8" id="KW-1185">Reference proteome</keyword>
<evidence type="ECO:0000313" key="8">
    <source>
        <dbReference type="Proteomes" id="UP001595961"/>
    </source>
</evidence>
<dbReference type="InterPro" id="IPR036866">
    <property type="entry name" value="RibonucZ/Hydroxyglut_hydro"/>
</dbReference>
<evidence type="ECO:0000256" key="1">
    <source>
        <dbReference type="ARBA" id="ARBA00007749"/>
    </source>
</evidence>
<keyword evidence="4" id="KW-0862">Zinc</keyword>
<reference evidence="8" key="1">
    <citation type="journal article" date="2019" name="Int. J. Syst. Evol. Microbiol.">
        <title>The Global Catalogue of Microorganisms (GCM) 10K type strain sequencing project: providing services to taxonomists for standard genome sequencing and annotation.</title>
        <authorList>
            <consortium name="The Broad Institute Genomics Platform"/>
            <consortium name="The Broad Institute Genome Sequencing Center for Infectious Disease"/>
            <person name="Wu L."/>
            <person name="Ma J."/>
        </authorList>
    </citation>
    <scope>NUCLEOTIDE SEQUENCE [LARGE SCALE GENOMIC DNA]</scope>
    <source>
        <strain evidence="8">CCM 4481</strain>
    </source>
</reference>
<evidence type="ECO:0000256" key="3">
    <source>
        <dbReference type="ARBA" id="ARBA00022801"/>
    </source>
</evidence>
<dbReference type="SMART" id="SM00849">
    <property type="entry name" value="Lactamase_B"/>
    <property type="match status" value="1"/>
</dbReference>
<evidence type="ECO:0000259" key="6">
    <source>
        <dbReference type="SMART" id="SM00849"/>
    </source>
</evidence>
<feature type="chain" id="PRO_5046713368" evidence="5">
    <location>
        <begin position="29"/>
        <end position="299"/>
    </location>
</feature>
<feature type="domain" description="Metallo-beta-lactamase" evidence="6">
    <location>
        <begin position="73"/>
        <end position="283"/>
    </location>
</feature>
<dbReference type="Proteomes" id="UP001595961">
    <property type="component" value="Unassembled WGS sequence"/>
</dbReference>
<keyword evidence="5" id="KW-0732">Signal</keyword>
<dbReference type="CDD" id="cd07729">
    <property type="entry name" value="AHL_lactonase_MBL-fold"/>
    <property type="match status" value="1"/>
</dbReference>
<sequence>MVRQAKITATLAIAAGLILMMCVPGASAASPLPDPSRAGVTERLYRLDCGHSLANDESVWTPGKNVGRSIEFSSTCWLIKHGGEWLLWDTGVPEATLNDPRGWSTLPKLIVYHLDKSLTSQLAEIGLKPGDITYVAVSHTHGDHIGNVDLFPEATVLIQRAEYNWIHSNNGPNDNVNQLMALARKLLGTPKKLKLLDGNTDVFGDGSVVLISTPGHTPGSQSLLVHLKNSGFIILSGDVAHSAENLQNDVVPALNTDRAASIASMEEIKRLIATYKATIFINHDKKQTDTLKLLPAFYD</sequence>
<dbReference type="PANTHER" id="PTHR42978:SF3">
    <property type="entry name" value="BLR3078 PROTEIN"/>
    <property type="match status" value="1"/>
</dbReference>
<name>A0ABV9BZL5_9GAMM</name>
<comment type="caution">
    <text evidence="7">The sequence shown here is derived from an EMBL/GenBank/DDBJ whole genome shotgun (WGS) entry which is preliminary data.</text>
</comment>
<dbReference type="Pfam" id="PF00753">
    <property type="entry name" value="Lactamase_B"/>
    <property type="match status" value="1"/>
</dbReference>
<evidence type="ECO:0000256" key="5">
    <source>
        <dbReference type="SAM" id="SignalP"/>
    </source>
</evidence>
<dbReference type="InterPro" id="IPR051013">
    <property type="entry name" value="MBL_superfamily_lactonases"/>
</dbReference>
<dbReference type="EMBL" id="JBHSGA010000011">
    <property type="protein sequence ID" value="MFC4526102.1"/>
    <property type="molecule type" value="Genomic_DNA"/>
</dbReference>
<proteinExistence type="inferred from homology"/>
<evidence type="ECO:0000256" key="4">
    <source>
        <dbReference type="ARBA" id="ARBA00022833"/>
    </source>
</evidence>
<dbReference type="InterPro" id="IPR001279">
    <property type="entry name" value="Metallo-B-lactamas"/>
</dbReference>
<keyword evidence="2" id="KW-0479">Metal-binding</keyword>
<gene>
    <name evidence="7" type="ORF">ACFO5W_05575</name>
</gene>
<accession>A0ABV9BZL5</accession>